<dbReference type="SUPFAM" id="SSF53067">
    <property type="entry name" value="Actin-like ATPase domain"/>
    <property type="match status" value="2"/>
</dbReference>
<dbReference type="eggNOG" id="COG0849">
    <property type="taxonomic scope" value="Bacteria"/>
</dbReference>
<dbReference type="InterPro" id="IPR043129">
    <property type="entry name" value="ATPase_NBD"/>
</dbReference>
<organism evidence="2 3">
    <name type="scientific">Desulfofarcimen acetoxidans (strain ATCC 49208 / DSM 771 / KCTC 5769 / VKM B-1644 / 5575)</name>
    <name type="common">Desulfotomaculum acetoxidans</name>
    <dbReference type="NCBI Taxonomy" id="485916"/>
    <lineage>
        <taxon>Bacteria</taxon>
        <taxon>Bacillati</taxon>
        <taxon>Bacillota</taxon>
        <taxon>Clostridia</taxon>
        <taxon>Eubacteriales</taxon>
        <taxon>Peptococcaceae</taxon>
        <taxon>Desulfofarcimen</taxon>
    </lineage>
</organism>
<evidence type="ECO:0000313" key="2">
    <source>
        <dbReference type="EMBL" id="ACV62663.1"/>
    </source>
</evidence>
<dbReference type="Pfam" id="PF14450">
    <property type="entry name" value="FtsA"/>
    <property type="match status" value="1"/>
</dbReference>
<evidence type="ECO:0000313" key="3">
    <source>
        <dbReference type="Proteomes" id="UP000002217"/>
    </source>
</evidence>
<dbReference type="CDD" id="cd24004">
    <property type="entry name" value="ASKHA_NBD_PilM-like"/>
    <property type="match status" value="1"/>
</dbReference>
<dbReference type="HOGENOM" id="CLU_010661_1_0_9"/>
<dbReference type="PANTHER" id="PTHR32432:SF3">
    <property type="entry name" value="ETHANOLAMINE UTILIZATION PROTEIN EUTJ"/>
    <property type="match status" value="1"/>
</dbReference>
<evidence type="ECO:0000259" key="1">
    <source>
        <dbReference type="SMART" id="SM00842"/>
    </source>
</evidence>
<sequence>MEFEYCQNQYIFALDIGTRSVIGIVGKIEDDRLKIEAEEMLEHNSRTMYDGQIHNVPKVAEAIRKIKNSLERKTGQKLHQVAVAAAGRSLITKNHYYEQIIDNNIEIDRSLLRSFEQAALDEIYQELLKEIENKADYHCIGHSIITYKLDDFPITSLIGHRGKKIGAQIIATFLPKTVINGLYSVLYRCSLEPINLTLEPIAAIEVAIPESLRLLNLALVDIGAGTSDIAISKNGSIIAYGMVPLAGDKITEEIVQAYLVNFNTAEQIKRQLSHKTEIIYTDILGQENTVFNNDLMKTINPALDLLVEEICDNILKLNDGVAPRSVFCIGGGCQIPTLRERMSRRLNLDYTRVIIRDRAALVDLERGSQNLINGPDGVTVIGIAAVAYKNLPHDFISITVNDHLYRIPKTQNTSVASTLCAINYDIKNLLGKNNASLQFTLNGQKTVLYEEKQQSTDIFINGLKANLNSIIRDGDEISIGETQRPIIPRSFVRDYLPETGSAVEILLNEEAAYPDTEIKNGDILKIIALSKAENANVEAEPMRALPNKAIVSSIHIADNASESGEKLTVNDTPDKSIISDSSHEILPAQQITVFVNGEAVKLSGKYEHIMLDIFDAVNFDTTRPQGKLVFKLNSQDAAFTEPINDGDKIELGWEPRDLKTT</sequence>
<dbReference type="RefSeq" id="WP_015757374.1">
    <property type="nucleotide sequence ID" value="NC_013216.1"/>
</dbReference>
<dbReference type="Gene3D" id="3.30.420.40">
    <property type="match status" value="2"/>
</dbReference>
<dbReference type="InterPro" id="IPR003494">
    <property type="entry name" value="SHS2_FtsA"/>
</dbReference>
<dbReference type="Proteomes" id="UP000002217">
    <property type="component" value="Chromosome"/>
</dbReference>
<keyword evidence="2" id="KW-0131">Cell cycle</keyword>
<dbReference type="KEGG" id="dae:Dtox_1810"/>
<dbReference type="PANTHER" id="PTHR32432">
    <property type="entry name" value="CELL DIVISION PROTEIN FTSA-RELATED"/>
    <property type="match status" value="1"/>
</dbReference>
<dbReference type="GO" id="GO:0051301">
    <property type="term" value="P:cell division"/>
    <property type="evidence" value="ECO:0007669"/>
    <property type="project" value="UniProtKB-KW"/>
</dbReference>
<protein>
    <submittedName>
        <fullName evidence="2">Cell division actin-like ATPase</fullName>
    </submittedName>
</protein>
<dbReference type="InterPro" id="IPR050696">
    <property type="entry name" value="FtsA/MreB"/>
</dbReference>
<dbReference type="AlphaFoldDB" id="C8VXK7"/>
<reference evidence="2 3" key="1">
    <citation type="journal article" date="2009" name="Stand. Genomic Sci.">
        <title>Complete genome sequence of Desulfotomaculum acetoxidans type strain (5575).</title>
        <authorList>
            <person name="Spring S."/>
            <person name="Lapidus A."/>
            <person name="Schroder M."/>
            <person name="Gleim D."/>
            <person name="Sims D."/>
            <person name="Meincke L."/>
            <person name="Glavina Del Rio T."/>
            <person name="Tice H."/>
            <person name="Copeland A."/>
            <person name="Cheng J.F."/>
            <person name="Lucas S."/>
            <person name="Chen F."/>
            <person name="Nolan M."/>
            <person name="Bruce D."/>
            <person name="Goodwin L."/>
            <person name="Pitluck S."/>
            <person name="Ivanova N."/>
            <person name="Mavromatis K."/>
            <person name="Mikhailova N."/>
            <person name="Pati A."/>
            <person name="Chen A."/>
            <person name="Palaniappan K."/>
            <person name="Land M."/>
            <person name="Hauser L."/>
            <person name="Chang Y.J."/>
            <person name="Jeffries C.D."/>
            <person name="Chain P."/>
            <person name="Saunders E."/>
            <person name="Brettin T."/>
            <person name="Detter J.C."/>
            <person name="Goker M."/>
            <person name="Bristow J."/>
            <person name="Eisen J.A."/>
            <person name="Markowitz V."/>
            <person name="Hugenholtz P."/>
            <person name="Kyrpides N.C."/>
            <person name="Klenk H.P."/>
            <person name="Han C."/>
        </authorList>
    </citation>
    <scope>NUCLEOTIDE SEQUENCE [LARGE SCALE GENOMIC DNA]</scope>
    <source>
        <strain evidence="3">ATCC 49208 / DSM 771 / VKM B-1644</strain>
    </source>
</reference>
<name>C8VXK7_DESAS</name>
<accession>C8VXK7</accession>
<dbReference type="EMBL" id="CP001720">
    <property type="protein sequence ID" value="ACV62663.1"/>
    <property type="molecule type" value="Genomic_DNA"/>
</dbReference>
<feature type="domain" description="SHS2" evidence="1">
    <location>
        <begin position="11"/>
        <end position="207"/>
    </location>
</feature>
<keyword evidence="3" id="KW-1185">Reference proteome</keyword>
<dbReference type="SMART" id="SM00842">
    <property type="entry name" value="FtsA"/>
    <property type="match status" value="1"/>
</dbReference>
<proteinExistence type="predicted"/>
<dbReference type="STRING" id="485916.Dtox_1810"/>
<keyword evidence="2" id="KW-0132">Cell division</keyword>
<dbReference type="OrthoDB" id="9768127at2"/>
<gene>
    <name evidence="2" type="ordered locus">Dtox_1810</name>
</gene>